<feature type="signal peptide" evidence="3">
    <location>
        <begin position="1"/>
        <end position="16"/>
    </location>
</feature>
<evidence type="ECO:0000256" key="2">
    <source>
        <dbReference type="ARBA" id="ARBA00022729"/>
    </source>
</evidence>
<dbReference type="GO" id="GO:0003796">
    <property type="term" value="F:lysozyme activity"/>
    <property type="evidence" value="ECO:0007669"/>
    <property type="project" value="InterPro"/>
</dbReference>
<sequence>MLQFLAFSILLVLASARPQAELISYSHAYGNGSQTIKVEPATVVVNNDVSFGQAVDFSAATSLTMLTCLKKANYKTVFVRALSPSGNGVFDINSVTTIRNAYSAGLGIEVYMTPQPISSLQGYQQFDLLYNGLVNNGITVRAVWIQVTSPSNWRNSTVTNISLINSIIARAQLRGLTVGIYSNQYDWSQITGNWVTLSSDILLWYWNVYGPGVSGETKPNFTDFRAFGPFKKSSVKQYGQAESVCQIVVNRDVYAVGIPAKASSSQEASKFSKNGEIVVGGFVGI</sequence>
<reference evidence="5" key="1">
    <citation type="submission" date="2010-08" db="EMBL/GenBank/DDBJ databases">
        <authorList>
            <consortium name="Caenorhabditis japonica Sequencing Consortium"/>
            <person name="Wilson R.K."/>
        </authorList>
    </citation>
    <scope>NUCLEOTIDE SEQUENCE [LARGE SCALE GENOMIC DNA]</scope>
    <source>
        <strain evidence="5">DF5081</strain>
    </source>
</reference>
<dbReference type="OMA" id="VRSIWVQ"/>
<dbReference type="Gene3D" id="3.20.20.80">
    <property type="entry name" value="Glycosidases"/>
    <property type="match status" value="1"/>
</dbReference>
<dbReference type="GO" id="GO:0016998">
    <property type="term" value="P:cell wall macromolecule catabolic process"/>
    <property type="evidence" value="ECO:0007669"/>
    <property type="project" value="InterPro"/>
</dbReference>
<feature type="chain" id="PRO_5035916238" description="Lysozyme" evidence="3">
    <location>
        <begin position="17"/>
        <end position="285"/>
    </location>
</feature>
<dbReference type="SUPFAM" id="SSF51445">
    <property type="entry name" value="(Trans)glycosidases"/>
    <property type="match status" value="1"/>
</dbReference>
<evidence type="ECO:0000256" key="3">
    <source>
        <dbReference type="SAM" id="SignalP"/>
    </source>
</evidence>
<name>A0A8R1HPX5_CAEJA</name>
<dbReference type="GO" id="GO:0045087">
    <property type="term" value="P:innate immune response"/>
    <property type="evidence" value="ECO:0007669"/>
    <property type="project" value="TreeGrafter"/>
</dbReference>
<comment type="similarity">
    <text evidence="1">Belongs to the glycosyl hydrolase 25 family.</text>
</comment>
<dbReference type="GO" id="GO:0009253">
    <property type="term" value="P:peptidoglycan catabolic process"/>
    <property type="evidence" value="ECO:0007669"/>
    <property type="project" value="InterPro"/>
</dbReference>
<evidence type="ECO:0000256" key="1">
    <source>
        <dbReference type="ARBA" id="ARBA00010646"/>
    </source>
</evidence>
<organism evidence="4 5">
    <name type="scientific">Caenorhabditis japonica</name>
    <dbReference type="NCBI Taxonomy" id="281687"/>
    <lineage>
        <taxon>Eukaryota</taxon>
        <taxon>Metazoa</taxon>
        <taxon>Ecdysozoa</taxon>
        <taxon>Nematoda</taxon>
        <taxon>Chromadorea</taxon>
        <taxon>Rhabditida</taxon>
        <taxon>Rhabditina</taxon>
        <taxon>Rhabditomorpha</taxon>
        <taxon>Rhabditoidea</taxon>
        <taxon>Rhabditidae</taxon>
        <taxon>Peloderinae</taxon>
        <taxon>Caenorhabditis</taxon>
    </lineage>
</organism>
<dbReference type="PROSITE" id="PS51904">
    <property type="entry name" value="GLYCOSYL_HYDROL_F25_2"/>
    <property type="match status" value="1"/>
</dbReference>
<evidence type="ECO:0000313" key="5">
    <source>
        <dbReference type="Proteomes" id="UP000005237"/>
    </source>
</evidence>
<protein>
    <recommendedName>
        <fullName evidence="6">Lysozyme</fullName>
    </recommendedName>
</protein>
<dbReference type="InterPro" id="IPR017853">
    <property type="entry name" value="GH"/>
</dbReference>
<keyword evidence="2 3" id="KW-0732">Signal</keyword>
<evidence type="ECO:0000313" key="4">
    <source>
        <dbReference type="EnsemblMetazoa" id="CJA04459.1"/>
    </source>
</evidence>
<reference evidence="4" key="2">
    <citation type="submission" date="2022-06" db="UniProtKB">
        <authorList>
            <consortium name="EnsemblMetazoa"/>
        </authorList>
    </citation>
    <scope>IDENTIFICATION</scope>
    <source>
        <strain evidence="4">DF5081</strain>
    </source>
</reference>
<evidence type="ECO:0008006" key="6">
    <source>
        <dbReference type="Google" id="ProtNLM"/>
    </source>
</evidence>
<dbReference type="PANTHER" id="PTHR23208:SF21">
    <property type="entry name" value="LYSOZYME-LIKE PROTEIN 2"/>
    <property type="match status" value="1"/>
</dbReference>
<proteinExistence type="inferred from homology"/>
<keyword evidence="5" id="KW-1185">Reference proteome</keyword>
<dbReference type="InterPro" id="IPR002053">
    <property type="entry name" value="Glyco_hydro_25"/>
</dbReference>
<dbReference type="PANTHER" id="PTHR23208">
    <property type="entry name" value="LYSOZYME PROTEIN"/>
    <property type="match status" value="1"/>
</dbReference>
<dbReference type="AlphaFoldDB" id="A0A8R1HPX5"/>
<dbReference type="InterPro" id="IPR051595">
    <property type="entry name" value="GH25_Enzymes"/>
</dbReference>
<dbReference type="CDD" id="cd06416">
    <property type="entry name" value="GH25_Lys1-like"/>
    <property type="match status" value="1"/>
</dbReference>
<accession>A0A8R1HPX5</accession>
<dbReference type="Proteomes" id="UP000005237">
    <property type="component" value="Unassembled WGS sequence"/>
</dbReference>
<dbReference type="EnsemblMetazoa" id="CJA04459.1">
    <property type="protein sequence ID" value="CJA04459.1"/>
    <property type="gene ID" value="WBGene00123659"/>
</dbReference>
<dbReference type="GO" id="GO:0007165">
    <property type="term" value="P:signal transduction"/>
    <property type="evidence" value="ECO:0007669"/>
    <property type="project" value="TreeGrafter"/>
</dbReference>